<evidence type="ECO:0000256" key="1">
    <source>
        <dbReference type="SAM" id="MobiDB-lite"/>
    </source>
</evidence>
<feature type="region of interest" description="Disordered" evidence="1">
    <location>
        <begin position="38"/>
        <end position="197"/>
    </location>
</feature>
<keyword evidence="3" id="KW-1185">Reference proteome</keyword>
<feature type="compositionally biased region" description="Basic and acidic residues" evidence="1">
    <location>
        <begin position="84"/>
        <end position="102"/>
    </location>
</feature>
<dbReference type="EMBL" id="BMND01000030">
    <property type="protein sequence ID" value="GGN58095.1"/>
    <property type="molecule type" value="Genomic_DNA"/>
</dbReference>
<accession>A0ABQ2JUW6</accession>
<gene>
    <name evidence="2" type="ORF">GCM10012285_54130</name>
</gene>
<evidence type="ECO:0000313" key="2">
    <source>
        <dbReference type="EMBL" id="GGN58095.1"/>
    </source>
</evidence>
<evidence type="ECO:0000313" key="3">
    <source>
        <dbReference type="Proteomes" id="UP000600080"/>
    </source>
</evidence>
<feature type="region of interest" description="Disordered" evidence="1">
    <location>
        <begin position="1"/>
        <end position="21"/>
    </location>
</feature>
<dbReference type="Proteomes" id="UP000600080">
    <property type="component" value="Unassembled WGS sequence"/>
</dbReference>
<sequence length="197" mass="19873">MNGKGAAEAACAVTTTAGTRATGRAFPEDADAIALVVEHAGIDDPPPRIRGGSGSAEEGRRGKGRECACIRRAGGGRKGAAPADFRRESGPADHNGRTERRAAPGKSELPGQGAPSASALGGIRASALPARRPEFLAAPREHRANGRTERTGPPARGNGPAPPAAPARVTLHNRSTHCAPGLPAPPPDGPAGRHISA</sequence>
<comment type="caution">
    <text evidence="2">The sequence shown here is derived from an EMBL/GenBank/DDBJ whole genome shotgun (WGS) entry which is preliminary data.</text>
</comment>
<reference evidence="3" key="1">
    <citation type="journal article" date="2019" name="Int. J. Syst. Evol. Microbiol.">
        <title>The Global Catalogue of Microorganisms (GCM) 10K type strain sequencing project: providing services to taxonomists for standard genome sequencing and annotation.</title>
        <authorList>
            <consortium name="The Broad Institute Genomics Platform"/>
            <consortium name="The Broad Institute Genome Sequencing Center for Infectious Disease"/>
            <person name="Wu L."/>
            <person name="Ma J."/>
        </authorList>
    </citation>
    <scope>NUCLEOTIDE SEQUENCE [LARGE SCALE GENOMIC DNA]</scope>
    <source>
        <strain evidence="3">CGMCC 4.7323</strain>
    </source>
</reference>
<protein>
    <submittedName>
        <fullName evidence="2">Uncharacterized protein</fullName>
    </submittedName>
</protein>
<proteinExistence type="predicted"/>
<organism evidence="2 3">
    <name type="scientific">Streptomyces kronopolitis</name>
    <dbReference type="NCBI Taxonomy" id="1612435"/>
    <lineage>
        <taxon>Bacteria</taxon>
        <taxon>Bacillati</taxon>
        <taxon>Actinomycetota</taxon>
        <taxon>Actinomycetes</taxon>
        <taxon>Kitasatosporales</taxon>
        <taxon>Streptomycetaceae</taxon>
        <taxon>Streptomyces</taxon>
    </lineage>
</organism>
<name>A0ABQ2JUW6_9ACTN</name>
<feature type="compositionally biased region" description="Basic and acidic residues" evidence="1">
    <location>
        <begin position="57"/>
        <end position="69"/>
    </location>
</feature>
<feature type="compositionally biased region" description="Basic and acidic residues" evidence="1">
    <location>
        <begin position="131"/>
        <end position="150"/>
    </location>
</feature>